<dbReference type="GO" id="GO:0003677">
    <property type="term" value="F:DNA binding"/>
    <property type="evidence" value="ECO:0007669"/>
    <property type="project" value="UniProtKB-KW"/>
</dbReference>
<dbReference type="InterPro" id="IPR036625">
    <property type="entry name" value="E3-bd_dom_sf"/>
</dbReference>
<dbReference type="InterPro" id="IPR055370">
    <property type="entry name" value="Lsr2_DNA-bd"/>
</dbReference>
<dbReference type="Proteomes" id="UP000182977">
    <property type="component" value="Chromosome I"/>
</dbReference>
<reference evidence="5" key="1">
    <citation type="submission" date="2016-10" db="EMBL/GenBank/DDBJ databases">
        <authorList>
            <person name="Varghese N."/>
            <person name="Submissions S."/>
        </authorList>
    </citation>
    <scope>NUCLEOTIDE SEQUENCE [LARGE SCALE GENOMIC DNA]</scope>
    <source>
        <strain evidence="5">DSM 45079</strain>
    </source>
</reference>
<keyword evidence="5" id="KW-1185">Reference proteome</keyword>
<dbReference type="EMBL" id="LT629791">
    <property type="protein sequence ID" value="SDU42311.1"/>
    <property type="molecule type" value="Genomic_DNA"/>
</dbReference>
<dbReference type="RefSeq" id="WP_046771242.1">
    <property type="nucleotide sequence ID" value="NZ_LBMC01000040.1"/>
</dbReference>
<evidence type="ECO:0000256" key="2">
    <source>
        <dbReference type="SAM" id="MobiDB-lite"/>
    </source>
</evidence>
<feature type="compositionally biased region" description="Basic and acidic residues" evidence="2">
    <location>
        <begin position="20"/>
        <end position="35"/>
    </location>
</feature>
<evidence type="ECO:0000313" key="5">
    <source>
        <dbReference type="Proteomes" id="UP000182977"/>
    </source>
</evidence>
<dbReference type="AlphaFoldDB" id="A0A1H2IE96"/>
<feature type="domain" description="Lsr2 DNA-binding" evidence="3">
    <location>
        <begin position="116"/>
        <end position="145"/>
    </location>
</feature>
<feature type="region of interest" description="Disordered" evidence="2">
    <location>
        <begin position="1"/>
        <end position="52"/>
    </location>
</feature>
<evidence type="ECO:0000313" key="4">
    <source>
        <dbReference type="EMBL" id="SDU42311.1"/>
    </source>
</evidence>
<name>A0A1H2IE96_9ACTN</name>
<sequence>MRAEGSAVGGGVYGDAGPDLPRESAGRDPRTERPRFQWPKPNPDGPPPGAPLRARELFTRRHITFVEAVDAGIPVDDEARALANDLAPSADVVAATPRANPASSAAERLRKLGGTPRIVRAWARANGIPVTSRGTIAYHVVDAWAASREGAVARPRIRVRSRPDGFWRWACLTGDCTEYGFKTTWEAALQVGLDHLAEDHAQAAVEVPDG</sequence>
<gene>
    <name evidence="4" type="ORF">SAMN04488563_1640</name>
</gene>
<feature type="compositionally biased region" description="Pro residues" evidence="2">
    <location>
        <begin position="40"/>
        <end position="50"/>
    </location>
</feature>
<dbReference type="OrthoDB" id="4113332at2"/>
<keyword evidence="1" id="KW-0238">DNA-binding</keyword>
<evidence type="ECO:0000259" key="3">
    <source>
        <dbReference type="Pfam" id="PF23359"/>
    </source>
</evidence>
<dbReference type="Pfam" id="PF23359">
    <property type="entry name" value="Lsr2_DNA-bd"/>
    <property type="match status" value="1"/>
</dbReference>
<proteinExistence type="predicted"/>
<dbReference type="STRING" id="419479.SAMN04488563_1640"/>
<evidence type="ECO:0000256" key="1">
    <source>
        <dbReference type="ARBA" id="ARBA00023125"/>
    </source>
</evidence>
<dbReference type="Gene3D" id="4.10.320.10">
    <property type="entry name" value="E3-binding domain"/>
    <property type="match status" value="1"/>
</dbReference>
<dbReference type="GO" id="GO:0016746">
    <property type="term" value="F:acyltransferase activity"/>
    <property type="evidence" value="ECO:0007669"/>
    <property type="project" value="InterPro"/>
</dbReference>
<organism evidence="4 5">
    <name type="scientific">Jiangella alkaliphila</name>
    <dbReference type="NCBI Taxonomy" id="419479"/>
    <lineage>
        <taxon>Bacteria</taxon>
        <taxon>Bacillati</taxon>
        <taxon>Actinomycetota</taxon>
        <taxon>Actinomycetes</taxon>
        <taxon>Jiangellales</taxon>
        <taxon>Jiangellaceae</taxon>
        <taxon>Jiangella</taxon>
    </lineage>
</organism>
<accession>A0A1H2IE96</accession>
<protein>
    <submittedName>
        <fullName evidence="4">Lsr2 protein</fullName>
    </submittedName>
</protein>